<dbReference type="SUPFAM" id="SSF54106">
    <property type="entry name" value="LysM domain"/>
    <property type="match status" value="1"/>
</dbReference>
<reference evidence="6 7" key="1">
    <citation type="submission" date="2019-02" db="EMBL/GenBank/DDBJ databases">
        <title>Prokaryotic population dynamics and viral predation in marine succession experiment using metagenomics: the confinement effect.</title>
        <authorList>
            <person name="Haro-Moreno J.M."/>
            <person name="Rodriguez-Valera F."/>
            <person name="Lopez-Perez M."/>
        </authorList>
    </citation>
    <scope>NUCLEOTIDE SEQUENCE [LARGE SCALE GENOMIC DNA]</scope>
    <source>
        <strain evidence="6">MED-G167</strain>
    </source>
</reference>
<dbReference type="InterPro" id="IPR021731">
    <property type="entry name" value="AMIN_dom"/>
</dbReference>
<evidence type="ECO:0000256" key="1">
    <source>
        <dbReference type="ARBA" id="ARBA00001561"/>
    </source>
</evidence>
<evidence type="ECO:0000313" key="6">
    <source>
        <dbReference type="EMBL" id="RZO16516.1"/>
    </source>
</evidence>
<evidence type="ECO:0000313" key="7">
    <source>
        <dbReference type="Proteomes" id="UP000318359"/>
    </source>
</evidence>
<name>A0A520M5K2_9GAMM</name>
<dbReference type="Pfam" id="PF01520">
    <property type="entry name" value="Amidase_3"/>
    <property type="match status" value="1"/>
</dbReference>
<keyword evidence="3" id="KW-0378">Hydrolase</keyword>
<dbReference type="PANTHER" id="PTHR30404">
    <property type="entry name" value="N-ACETYLMURAMOYL-L-ALANINE AMIDASE"/>
    <property type="match status" value="1"/>
</dbReference>
<dbReference type="Pfam" id="PF11741">
    <property type="entry name" value="AMIN"/>
    <property type="match status" value="1"/>
</dbReference>
<feature type="chain" id="PRO_5021776524" description="N-acetylmuramoyl-L-alanine amidase" evidence="4">
    <location>
        <begin position="20"/>
        <end position="423"/>
    </location>
</feature>
<dbReference type="Gene3D" id="3.10.350.10">
    <property type="entry name" value="LysM domain"/>
    <property type="match status" value="1"/>
</dbReference>
<organism evidence="6 7">
    <name type="scientific">SAR86 cluster bacterium</name>
    <dbReference type="NCBI Taxonomy" id="2030880"/>
    <lineage>
        <taxon>Bacteria</taxon>
        <taxon>Pseudomonadati</taxon>
        <taxon>Pseudomonadota</taxon>
        <taxon>Gammaproteobacteria</taxon>
        <taxon>SAR86 cluster</taxon>
    </lineage>
</organism>
<evidence type="ECO:0000256" key="4">
    <source>
        <dbReference type="SAM" id="SignalP"/>
    </source>
</evidence>
<dbReference type="Pfam" id="PF01476">
    <property type="entry name" value="LysM"/>
    <property type="match status" value="1"/>
</dbReference>
<dbReference type="GO" id="GO:0030288">
    <property type="term" value="C:outer membrane-bounded periplasmic space"/>
    <property type="evidence" value="ECO:0007669"/>
    <property type="project" value="TreeGrafter"/>
</dbReference>
<dbReference type="GO" id="GO:0008745">
    <property type="term" value="F:N-acetylmuramoyl-L-alanine amidase activity"/>
    <property type="evidence" value="ECO:0007669"/>
    <property type="project" value="UniProtKB-EC"/>
</dbReference>
<dbReference type="GO" id="GO:0009253">
    <property type="term" value="P:peptidoglycan catabolic process"/>
    <property type="evidence" value="ECO:0007669"/>
    <property type="project" value="InterPro"/>
</dbReference>
<dbReference type="InterPro" id="IPR002508">
    <property type="entry name" value="MurNAc-LAA_cat"/>
</dbReference>
<dbReference type="Proteomes" id="UP000318359">
    <property type="component" value="Unassembled WGS sequence"/>
</dbReference>
<comment type="catalytic activity">
    <reaction evidence="1">
        <text>Hydrolyzes the link between N-acetylmuramoyl residues and L-amino acid residues in certain cell-wall glycopeptides.</text>
        <dbReference type="EC" id="3.5.1.28"/>
    </reaction>
</comment>
<dbReference type="EMBL" id="SHBM01000044">
    <property type="protein sequence ID" value="RZO16516.1"/>
    <property type="molecule type" value="Genomic_DNA"/>
</dbReference>
<dbReference type="CDD" id="cd02696">
    <property type="entry name" value="MurNAc-LAA"/>
    <property type="match status" value="1"/>
</dbReference>
<dbReference type="SUPFAM" id="SSF53187">
    <property type="entry name" value="Zn-dependent exopeptidases"/>
    <property type="match status" value="1"/>
</dbReference>
<gene>
    <name evidence="6" type="ORF">EVB00_02880</name>
</gene>
<sequence>MKKIIFLSCIIFFCFNSFASNKVDFVSVKELPSGEVRITFKLDKVALIKSYALDEPSRIVVDIKDSMYQGELDSRQNYPLKKVRINQDGSTSRIVLDLYESVYWKKPWQVQKKDHVLLIFEIKKDKALKKNIRDIIVAIDAGHGGKDPGAVGKLNILEKDITLLIAKELERTLRDTRGYKPVMIRQDDAFVDLNDRYQNARKVGADIFISIHADAFRLASVKGASVFVWSEEASSITADNLSKKELATNPEVNSKIGKLNVNDFDEDAARTLYQLAYEAKIENSIMLGDKILDQLKLDPYTKLHKKSVEFADFRVLKSIDIPSVLVESGFISNPEDAARLKGKPGRRMIARSIFLGIHNYFKEKPKPNTFMDPVPSSVEYTIQKGDVISEIAIRFGVSVDEIINLNNLQNKPIFPGQKIKIAI</sequence>
<evidence type="ECO:0000259" key="5">
    <source>
        <dbReference type="PROSITE" id="PS51782"/>
    </source>
</evidence>
<dbReference type="SMART" id="SM00257">
    <property type="entry name" value="LysM"/>
    <property type="match status" value="1"/>
</dbReference>
<dbReference type="InterPro" id="IPR018392">
    <property type="entry name" value="LysM"/>
</dbReference>
<accession>A0A520M5K2</accession>
<dbReference type="InterPro" id="IPR036779">
    <property type="entry name" value="LysM_dom_sf"/>
</dbReference>
<dbReference type="Gene3D" id="2.60.40.3500">
    <property type="match status" value="1"/>
</dbReference>
<protein>
    <recommendedName>
        <fullName evidence="2">N-acetylmuramoyl-L-alanine amidase</fullName>
        <ecNumber evidence="2">3.5.1.28</ecNumber>
    </recommendedName>
</protein>
<feature type="domain" description="LysM" evidence="5">
    <location>
        <begin position="378"/>
        <end position="421"/>
    </location>
</feature>
<dbReference type="InterPro" id="IPR050695">
    <property type="entry name" value="N-acetylmuramoyl_amidase_3"/>
</dbReference>
<dbReference type="PANTHER" id="PTHR30404:SF0">
    <property type="entry name" value="N-ACETYLMURAMOYL-L-ALANINE AMIDASE AMIC"/>
    <property type="match status" value="1"/>
</dbReference>
<evidence type="ECO:0000256" key="3">
    <source>
        <dbReference type="ARBA" id="ARBA00022801"/>
    </source>
</evidence>
<dbReference type="SMART" id="SM00646">
    <property type="entry name" value="Ami_3"/>
    <property type="match status" value="1"/>
</dbReference>
<comment type="caution">
    <text evidence="6">The sequence shown here is derived from an EMBL/GenBank/DDBJ whole genome shotgun (WGS) entry which is preliminary data.</text>
</comment>
<keyword evidence="4" id="KW-0732">Signal</keyword>
<evidence type="ECO:0000256" key="2">
    <source>
        <dbReference type="ARBA" id="ARBA00011901"/>
    </source>
</evidence>
<dbReference type="AlphaFoldDB" id="A0A520M5K2"/>
<dbReference type="Gene3D" id="3.40.630.40">
    <property type="entry name" value="Zn-dependent exopeptidases"/>
    <property type="match status" value="1"/>
</dbReference>
<dbReference type="EC" id="3.5.1.28" evidence="2"/>
<proteinExistence type="predicted"/>
<feature type="signal peptide" evidence="4">
    <location>
        <begin position="1"/>
        <end position="19"/>
    </location>
</feature>
<dbReference type="PROSITE" id="PS51782">
    <property type="entry name" value="LYSM"/>
    <property type="match status" value="1"/>
</dbReference>
<dbReference type="CDD" id="cd00118">
    <property type="entry name" value="LysM"/>
    <property type="match status" value="1"/>
</dbReference>